<protein>
    <submittedName>
        <fullName evidence="2">Uncharacterized protein</fullName>
    </submittedName>
</protein>
<dbReference type="VEuPathDB" id="FungiDB:I7I52_01138"/>
<dbReference type="AlphaFoldDB" id="A0A8H8D726"/>
<feature type="compositionally biased region" description="Basic and acidic residues" evidence="1">
    <location>
        <begin position="13"/>
        <end position="22"/>
    </location>
</feature>
<accession>A0A8H8D726</accession>
<comment type="caution">
    <text evidence="2">The sequence shown here is derived from an EMBL/GenBank/DDBJ whole genome shotgun (WGS) entry which is preliminary data.</text>
</comment>
<evidence type="ECO:0000313" key="2">
    <source>
        <dbReference type="EMBL" id="KAG5303212.1"/>
    </source>
</evidence>
<organism evidence="2 3">
    <name type="scientific">Ajellomyces capsulatus</name>
    <name type="common">Darling's disease fungus</name>
    <name type="synonym">Histoplasma capsulatum</name>
    <dbReference type="NCBI Taxonomy" id="5037"/>
    <lineage>
        <taxon>Eukaryota</taxon>
        <taxon>Fungi</taxon>
        <taxon>Dikarya</taxon>
        <taxon>Ascomycota</taxon>
        <taxon>Pezizomycotina</taxon>
        <taxon>Eurotiomycetes</taxon>
        <taxon>Eurotiomycetidae</taxon>
        <taxon>Onygenales</taxon>
        <taxon>Ajellomycetaceae</taxon>
        <taxon>Histoplasma</taxon>
    </lineage>
</organism>
<gene>
    <name evidence="2" type="ORF">I7I52_01138</name>
</gene>
<name>A0A8H8D726_AJECA</name>
<evidence type="ECO:0000256" key="1">
    <source>
        <dbReference type="SAM" id="MobiDB-lite"/>
    </source>
</evidence>
<dbReference type="Proteomes" id="UP000670092">
    <property type="component" value="Unassembled WGS sequence"/>
</dbReference>
<dbReference type="EMBL" id="JAEVHI010000001">
    <property type="protein sequence ID" value="KAG5303212.1"/>
    <property type="molecule type" value="Genomic_DNA"/>
</dbReference>
<reference evidence="2 3" key="1">
    <citation type="submission" date="2021-01" db="EMBL/GenBank/DDBJ databases">
        <title>Chromosome-level genome assembly of a human fungal pathogen reveals clustering of transcriptionally co-regulated genes.</title>
        <authorList>
            <person name="Voorhies M."/>
            <person name="Cohen S."/>
            <person name="Shea T.P."/>
            <person name="Petrus S."/>
            <person name="Munoz J.F."/>
            <person name="Poplawski S."/>
            <person name="Goldman W.E."/>
            <person name="Michael T."/>
            <person name="Cuomo C.A."/>
            <person name="Sil A."/>
            <person name="Beyhan S."/>
        </authorList>
    </citation>
    <scope>NUCLEOTIDE SEQUENCE [LARGE SCALE GENOMIC DNA]</scope>
    <source>
        <strain evidence="2 3">G184AR</strain>
    </source>
</reference>
<feature type="region of interest" description="Disordered" evidence="1">
    <location>
        <begin position="1"/>
        <end position="26"/>
    </location>
</feature>
<evidence type="ECO:0000313" key="3">
    <source>
        <dbReference type="Proteomes" id="UP000670092"/>
    </source>
</evidence>
<proteinExistence type="predicted"/>
<sequence>MPGISHMGAVGRSGEERSDEVSRQFLGQNRSNHVFLKREISPPHTQQTLLLTPDRRRAHTVFQGG</sequence>